<evidence type="ECO:0000313" key="2">
    <source>
        <dbReference type="Proteomes" id="UP000664032"/>
    </source>
</evidence>
<organism evidence="1 2">
    <name type="scientific">Psilocybe cubensis</name>
    <name type="common">Psychedelic mushroom</name>
    <name type="synonym">Stropharia cubensis</name>
    <dbReference type="NCBI Taxonomy" id="181762"/>
    <lineage>
        <taxon>Eukaryota</taxon>
        <taxon>Fungi</taxon>
        <taxon>Dikarya</taxon>
        <taxon>Basidiomycota</taxon>
        <taxon>Agaricomycotina</taxon>
        <taxon>Agaricomycetes</taxon>
        <taxon>Agaricomycetidae</taxon>
        <taxon>Agaricales</taxon>
        <taxon>Agaricineae</taxon>
        <taxon>Strophariaceae</taxon>
        <taxon>Psilocybe</taxon>
    </lineage>
</organism>
<dbReference type="Proteomes" id="UP000664032">
    <property type="component" value="Unassembled WGS sequence"/>
</dbReference>
<dbReference type="EMBL" id="JAFIQS020000006">
    <property type="protein sequence ID" value="KAH9480089.1"/>
    <property type="molecule type" value="Genomic_DNA"/>
</dbReference>
<keyword evidence="2" id="KW-1185">Reference proteome</keyword>
<sequence length="179" mass="19900">MTVYLWDEERQEQSYGEPSDITISHELDDAHKIFGADEVKNNSLSSPGTINLTAKNKSFDIKVTLTESATVTIKKENASTWTGTKGDRQYDYNTLPCDSKTKFEDLADFQDLNNVSGTLFTATHTPDLSGTNIFWIQQYPARKGETVGRTVVEFYTDKVITGVRITTTSVLGETANGKI</sequence>
<gene>
    <name evidence="1" type="ORF">JR316_0006686</name>
</gene>
<comment type="caution">
    <text evidence="1">The sequence shown here is derived from an EMBL/GenBank/DDBJ whole genome shotgun (WGS) entry which is preliminary data.</text>
</comment>
<proteinExistence type="predicted"/>
<reference evidence="1" key="1">
    <citation type="submission" date="2021-10" db="EMBL/GenBank/DDBJ databases">
        <title>Psilocybe cubensis genome.</title>
        <authorList>
            <person name="Mckernan K.J."/>
            <person name="Crawford S."/>
            <person name="Trippe A."/>
            <person name="Kane L.T."/>
            <person name="Mclaughlin S."/>
        </authorList>
    </citation>
    <scope>NUCLEOTIDE SEQUENCE</scope>
    <source>
        <strain evidence="1">MGC-MH-2018</strain>
    </source>
</reference>
<protein>
    <submittedName>
        <fullName evidence="1">Uncharacterized protein</fullName>
    </submittedName>
</protein>
<accession>A0ACB8GX98</accession>
<name>A0ACB8GX98_PSICU</name>
<evidence type="ECO:0000313" key="1">
    <source>
        <dbReference type="EMBL" id="KAH9480089.1"/>
    </source>
</evidence>